<sequence length="154" mass="16653">MNSLTQIEQQSVSVAQRLARDEDDALYVRIGKLAKTIDDHPALAFSPELDPPYKKDQMGPLEDLRDLGRKIVRKWAAALHELVCGGTDDEARKQLFSALNVSEAAAIGVVTTMLLPVLSPAIAAAVSVVIVKKFLKPAGGLICEFWGEQLETAG</sequence>
<dbReference type="AlphaFoldDB" id="A0A4Y9M3J6"/>
<evidence type="ECO:0000313" key="2">
    <source>
        <dbReference type="EMBL" id="TFV49617.1"/>
    </source>
</evidence>
<evidence type="ECO:0000256" key="1">
    <source>
        <dbReference type="SAM" id="Phobius"/>
    </source>
</evidence>
<name>A0A4Y9M3J6_9BRAD</name>
<accession>A0A4Y9M3J6</accession>
<keyword evidence="1" id="KW-0812">Transmembrane</keyword>
<keyword evidence="3" id="KW-1185">Reference proteome</keyword>
<protein>
    <submittedName>
        <fullName evidence="2">Uncharacterized protein</fullName>
    </submittedName>
</protein>
<keyword evidence="1" id="KW-0472">Membrane</keyword>
<dbReference type="EMBL" id="SPQT01000002">
    <property type="protein sequence ID" value="TFV49617.1"/>
    <property type="molecule type" value="Genomic_DNA"/>
</dbReference>
<dbReference type="RefSeq" id="WP_135173264.1">
    <property type="nucleotide sequence ID" value="NZ_SPQT01000002.1"/>
</dbReference>
<organism evidence="2 3">
    <name type="scientific">Bradyrhizobium niftali</name>
    <dbReference type="NCBI Taxonomy" id="2560055"/>
    <lineage>
        <taxon>Bacteria</taxon>
        <taxon>Pseudomonadati</taxon>
        <taxon>Pseudomonadota</taxon>
        <taxon>Alphaproteobacteria</taxon>
        <taxon>Hyphomicrobiales</taxon>
        <taxon>Nitrobacteraceae</taxon>
        <taxon>Bradyrhizobium</taxon>
    </lineage>
</organism>
<reference evidence="2 3" key="1">
    <citation type="submission" date="2019-03" db="EMBL/GenBank/DDBJ databases">
        <title>Bradyrhizobium diversity isolated from nodules of Chamaecrista fasciculata.</title>
        <authorList>
            <person name="Klepa M.S."/>
            <person name="Urquiaga M.O."/>
            <person name="Hungria M."/>
            <person name="Delamuta J.R."/>
        </authorList>
    </citation>
    <scope>NUCLEOTIDE SEQUENCE [LARGE SCALE GENOMIC DNA]</scope>
    <source>
        <strain evidence="2 3">CNPSo 3448</strain>
    </source>
</reference>
<dbReference type="OrthoDB" id="500593at2"/>
<dbReference type="Proteomes" id="UP000297966">
    <property type="component" value="Unassembled WGS sequence"/>
</dbReference>
<feature type="transmembrane region" description="Helical" evidence="1">
    <location>
        <begin position="104"/>
        <end position="131"/>
    </location>
</feature>
<keyword evidence="1" id="KW-1133">Transmembrane helix</keyword>
<evidence type="ECO:0000313" key="3">
    <source>
        <dbReference type="Proteomes" id="UP000297966"/>
    </source>
</evidence>
<proteinExistence type="predicted"/>
<comment type="caution">
    <text evidence="2">The sequence shown here is derived from an EMBL/GenBank/DDBJ whole genome shotgun (WGS) entry which is preliminary data.</text>
</comment>
<gene>
    <name evidence="2" type="ORF">E4K65_05295</name>
</gene>